<dbReference type="EMBL" id="ML978126">
    <property type="protein sequence ID" value="KAF2098671.1"/>
    <property type="molecule type" value="Genomic_DNA"/>
</dbReference>
<name>A0A9P4II83_9PEZI</name>
<proteinExistence type="predicted"/>
<dbReference type="AlphaFoldDB" id="A0A9P4II83"/>
<sequence length="303" mass="32739">MSTFSEFLQNETIRYLSGQPPLDTPQTFIIESIPEPEAVPVLKGKDLRYVPARDEQLRGGAPVEAAELEWPPAAADPGILTTYDCNQCGLTWLCGNAGEDAGEKHPQHAALSTSHDDTRATRSILVYVSGAARQRGNAAGKMAVGAFFAQTSHFNVAESFSGVDGPAGGVTNHKAEVMAVGRVLEDVRKRVLPQYRGMLDYTPGLGEVRTRLQMKYLRVIIATESEYLVESMEKLGGVWRVAGGDRVVLDRKGKEVDVKNAAQFLTIKQEAEMLAAAGVQVVYYLVQKKFNKTAAGGAKAALG</sequence>
<dbReference type="GO" id="GO:0003676">
    <property type="term" value="F:nucleic acid binding"/>
    <property type="evidence" value="ECO:0007669"/>
    <property type="project" value="InterPro"/>
</dbReference>
<dbReference type="OrthoDB" id="245563at2759"/>
<evidence type="ECO:0000313" key="1">
    <source>
        <dbReference type="EMBL" id="KAF2098671.1"/>
    </source>
</evidence>
<gene>
    <name evidence="1" type="ORF">NA57DRAFT_75908</name>
</gene>
<dbReference type="SUPFAM" id="SSF53098">
    <property type="entry name" value="Ribonuclease H-like"/>
    <property type="match status" value="1"/>
</dbReference>
<keyword evidence="2" id="KW-1185">Reference proteome</keyword>
<dbReference type="Proteomes" id="UP000799772">
    <property type="component" value="Unassembled WGS sequence"/>
</dbReference>
<dbReference type="InterPro" id="IPR012337">
    <property type="entry name" value="RNaseH-like_sf"/>
</dbReference>
<dbReference type="Gene3D" id="3.30.420.10">
    <property type="entry name" value="Ribonuclease H-like superfamily/Ribonuclease H"/>
    <property type="match status" value="1"/>
</dbReference>
<organism evidence="1 2">
    <name type="scientific">Rhizodiscina lignyota</name>
    <dbReference type="NCBI Taxonomy" id="1504668"/>
    <lineage>
        <taxon>Eukaryota</taxon>
        <taxon>Fungi</taxon>
        <taxon>Dikarya</taxon>
        <taxon>Ascomycota</taxon>
        <taxon>Pezizomycotina</taxon>
        <taxon>Dothideomycetes</taxon>
        <taxon>Pleosporomycetidae</taxon>
        <taxon>Aulographales</taxon>
        <taxon>Rhizodiscinaceae</taxon>
        <taxon>Rhizodiscina</taxon>
    </lineage>
</organism>
<reference evidence="1" key="1">
    <citation type="journal article" date="2020" name="Stud. Mycol.">
        <title>101 Dothideomycetes genomes: a test case for predicting lifestyles and emergence of pathogens.</title>
        <authorList>
            <person name="Haridas S."/>
            <person name="Albert R."/>
            <person name="Binder M."/>
            <person name="Bloem J."/>
            <person name="Labutti K."/>
            <person name="Salamov A."/>
            <person name="Andreopoulos B."/>
            <person name="Baker S."/>
            <person name="Barry K."/>
            <person name="Bills G."/>
            <person name="Bluhm B."/>
            <person name="Cannon C."/>
            <person name="Castanera R."/>
            <person name="Culley D."/>
            <person name="Daum C."/>
            <person name="Ezra D."/>
            <person name="Gonzalez J."/>
            <person name="Henrissat B."/>
            <person name="Kuo A."/>
            <person name="Liang C."/>
            <person name="Lipzen A."/>
            <person name="Lutzoni F."/>
            <person name="Magnuson J."/>
            <person name="Mondo S."/>
            <person name="Nolan M."/>
            <person name="Ohm R."/>
            <person name="Pangilinan J."/>
            <person name="Park H.-J."/>
            <person name="Ramirez L."/>
            <person name="Alfaro M."/>
            <person name="Sun H."/>
            <person name="Tritt A."/>
            <person name="Yoshinaga Y."/>
            <person name="Zwiers L.-H."/>
            <person name="Turgeon B."/>
            <person name="Goodwin S."/>
            <person name="Spatafora J."/>
            <person name="Crous P."/>
            <person name="Grigoriev I."/>
        </authorList>
    </citation>
    <scope>NUCLEOTIDE SEQUENCE</scope>
    <source>
        <strain evidence="1">CBS 133067</strain>
    </source>
</reference>
<evidence type="ECO:0000313" key="2">
    <source>
        <dbReference type="Proteomes" id="UP000799772"/>
    </source>
</evidence>
<accession>A0A9P4II83</accession>
<dbReference type="InterPro" id="IPR036397">
    <property type="entry name" value="RNaseH_sf"/>
</dbReference>
<protein>
    <submittedName>
        <fullName evidence="1">Uncharacterized protein</fullName>
    </submittedName>
</protein>
<comment type="caution">
    <text evidence="1">The sequence shown here is derived from an EMBL/GenBank/DDBJ whole genome shotgun (WGS) entry which is preliminary data.</text>
</comment>